<dbReference type="InterPro" id="IPR052171">
    <property type="entry name" value="NHEJ_LigD"/>
</dbReference>
<organism evidence="4 5">
    <name type="scientific">Adhaeribacter aerolatus</name>
    <dbReference type="NCBI Taxonomy" id="670289"/>
    <lineage>
        <taxon>Bacteria</taxon>
        <taxon>Pseudomonadati</taxon>
        <taxon>Bacteroidota</taxon>
        <taxon>Cytophagia</taxon>
        <taxon>Cytophagales</taxon>
        <taxon>Hymenobacteraceae</taxon>
        <taxon>Adhaeribacter</taxon>
    </lineage>
</organism>
<feature type="region of interest" description="Disordered" evidence="1">
    <location>
        <begin position="1"/>
        <end position="24"/>
    </location>
</feature>
<dbReference type="InterPro" id="IPR014145">
    <property type="entry name" value="LigD_pol_dom"/>
</dbReference>
<gene>
    <name evidence="4" type="primary">lig</name>
    <name evidence="4" type="ORF">AAE02nite_47290</name>
</gene>
<feature type="compositionally biased region" description="Basic and acidic residues" evidence="1">
    <location>
        <begin position="7"/>
        <end position="19"/>
    </location>
</feature>
<keyword evidence="4" id="KW-0436">Ligase</keyword>
<dbReference type="RefSeq" id="WP_146904487.1">
    <property type="nucleotide sequence ID" value="NZ_BJYS01000050.1"/>
</dbReference>
<dbReference type="NCBIfam" id="TIGR02777">
    <property type="entry name" value="LigD_PE_dom"/>
    <property type="match status" value="1"/>
</dbReference>
<dbReference type="GO" id="GO:0016874">
    <property type="term" value="F:ligase activity"/>
    <property type="evidence" value="ECO:0007669"/>
    <property type="project" value="UniProtKB-KW"/>
</dbReference>
<name>A0A512B507_9BACT</name>
<reference evidence="4 5" key="1">
    <citation type="submission" date="2019-07" db="EMBL/GenBank/DDBJ databases">
        <title>Whole genome shotgun sequence of Adhaeribacter aerolatus NBRC 106133.</title>
        <authorList>
            <person name="Hosoyama A."/>
            <person name="Uohara A."/>
            <person name="Ohji S."/>
            <person name="Ichikawa N."/>
        </authorList>
    </citation>
    <scope>NUCLEOTIDE SEQUENCE [LARGE SCALE GENOMIC DNA]</scope>
    <source>
        <strain evidence="4 5">NBRC 106133</strain>
    </source>
</reference>
<dbReference type="NCBIfam" id="TIGR02778">
    <property type="entry name" value="ligD_pol"/>
    <property type="match status" value="1"/>
</dbReference>
<feature type="compositionally biased region" description="Basic and acidic residues" evidence="1">
    <location>
        <begin position="221"/>
        <end position="245"/>
    </location>
</feature>
<feature type="compositionally biased region" description="Basic and acidic residues" evidence="1">
    <location>
        <begin position="189"/>
        <end position="213"/>
    </location>
</feature>
<protein>
    <submittedName>
        <fullName evidence="4">ATP-dependent DNA ligase</fullName>
    </submittedName>
</protein>
<dbReference type="PANTHER" id="PTHR42705">
    <property type="entry name" value="BIFUNCTIONAL NON-HOMOLOGOUS END JOINING PROTEIN LIGD"/>
    <property type="match status" value="1"/>
</dbReference>
<dbReference type="OrthoDB" id="9802472at2"/>
<sequence>MGLQEYNQKRDFSQTKEPADSADSNKGALKFVVQRHEASKLHYDFRLEMEGVLKSWAVPKGPSLNPNDKRLAMMVEDHPFSYRTFEGDIPAGNYGAGHVAIWDEGDYQVVDMNDRKKGEQELLAGLQNGSIRFVLHGKKLRGEFALIRMKGRQENAWLLVKKPDDWAVPEAYDAEDFVEGSKRTKTKTSAKEQNKPKVAAKKSDMPEASEKKLIKPKGTGRIKEKAVATKEKKAGKDKSNKEEDREIEGQVVHLTSLDKLYWSDEHITKGDLINYYQNIADILLPYLIDRPESLLRHPNGAGAPGFFQKDVGDNVPEWIETTDIHSESTNQEVNYIVCQHKATLAYMNNLGCIQLNPWNSRIQALEKPDWAVIDLDPGENTYDEVIEVALLVKEIADAIGADCYAKTSGATGMHLYFPLQAKYPFAEVKEFAHLLAKKVHAQLPQLTSLERQPKERRYQIYLDFLQNAIGQTIAAPYCVRPKPGATVSAPLAWTEVKKGLHPAQFTIKNMPERLKQKGDLFKGVLGQGIGLPKCLQALKKSK</sequence>
<evidence type="ECO:0000256" key="1">
    <source>
        <dbReference type="SAM" id="MobiDB-lite"/>
    </source>
</evidence>
<dbReference type="Gene3D" id="3.90.920.10">
    <property type="entry name" value="DNA primase, PRIM domain"/>
    <property type="match status" value="1"/>
</dbReference>
<dbReference type="InterPro" id="IPR014144">
    <property type="entry name" value="LigD_PE_domain"/>
</dbReference>
<comment type="caution">
    <text evidence="4">The sequence shown here is derived from an EMBL/GenBank/DDBJ whole genome shotgun (WGS) entry which is preliminary data.</text>
</comment>
<dbReference type="PANTHER" id="PTHR42705:SF2">
    <property type="entry name" value="BIFUNCTIONAL NON-HOMOLOGOUS END JOINING PROTEIN LIGD"/>
    <property type="match status" value="1"/>
</dbReference>
<dbReference type="AlphaFoldDB" id="A0A512B507"/>
<evidence type="ECO:0000313" key="4">
    <source>
        <dbReference type="EMBL" id="GEO07065.1"/>
    </source>
</evidence>
<feature type="domain" description="DNA ligase D polymerase" evidence="3">
    <location>
        <begin position="268"/>
        <end position="521"/>
    </location>
</feature>
<feature type="domain" description="DNA ligase D 3'-phosphoesterase" evidence="2">
    <location>
        <begin position="34"/>
        <end position="148"/>
    </location>
</feature>
<evidence type="ECO:0000259" key="3">
    <source>
        <dbReference type="Pfam" id="PF21686"/>
    </source>
</evidence>
<dbReference type="Pfam" id="PF13298">
    <property type="entry name" value="LigD_N"/>
    <property type="match status" value="1"/>
</dbReference>
<dbReference type="EMBL" id="BJYS01000050">
    <property type="protein sequence ID" value="GEO07065.1"/>
    <property type="molecule type" value="Genomic_DNA"/>
</dbReference>
<proteinExistence type="predicted"/>
<evidence type="ECO:0000259" key="2">
    <source>
        <dbReference type="Pfam" id="PF13298"/>
    </source>
</evidence>
<keyword evidence="5" id="KW-1185">Reference proteome</keyword>
<accession>A0A512B507</accession>
<dbReference type="Pfam" id="PF21686">
    <property type="entry name" value="LigD_Prim-Pol"/>
    <property type="match status" value="1"/>
</dbReference>
<feature type="region of interest" description="Disordered" evidence="1">
    <location>
        <begin position="180"/>
        <end position="245"/>
    </location>
</feature>
<dbReference type="Proteomes" id="UP000321532">
    <property type="component" value="Unassembled WGS sequence"/>
</dbReference>
<evidence type="ECO:0000313" key="5">
    <source>
        <dbReference type="Proteomes" id="UP000321532"/>
    </source>
</evidence>
<dbReference type="CDD" id="cd04865">
    <property type="entry name" value="LigD_Pol_like_2"/>
    <property type="match status" value="1"/>
</dbReference>